<dbReference type="InterPro" id="IPR002585">
    <property type="entry name" value="Cyt-d_ubiquinol_oxidase_su_1"/>
</dbReference>
<evidence type="ECO:0000313" key="14">
    <source>
        <dbReference type="Proteomes" id="UP001150259"/>
    </source>
</evidence>
<keyword evidence="6 12" id="KW-0812">Transmembrane</keyword>
<feature type="transmembrane region" description="Helical" evidence="12">
    <location>
        <begin position="183"/>
        <end position="203"/>
    </location>
</feature>
<evidence type="ECO:0000256" key="6">
    <source>
        <dbReference type="ARBA" id="ARBA00022692"/>
    </source>
</evidence>
<feature type="transmembrane region" description="Helical" evidence="12">
    <location>
        <begin position="358"/>
        <end position="380"/>
    </location>
</feature>
<evidence type="ECO:0000256" key="5">
    <source>
        <dbReference type="ARBA" id="ARBA00022617"/>
    </source>
</evidence>
<dbReference type="PIRSF" id="PIRSF006446">
    <property type="entry name" value="Cyt_quinol_oxidase_1"/>
    <property type="match status" value="1"/>
</dbReference>
<evidence type="ECO:0000256" key="3">
    <source>
        <dbReference type="ARBA" id="ARBA00022448"/>
    </source>
</evidence>
<feature type="transmembrane region" description="Helical" evidence="12">
    <location>
        <begin position="47"/>
        <end position="71"/>
    </location>
</feature>
<keyword evidence="5 12" id="KW-0349">Heme</keyword>
<feature type="transmembrane region" description="Helical" evidence="12">
    <location>
        <begin position="233"/>
        <end position="252"/>
    </location>
</feature>
<evidence type="ECO:0000256" key="8">
    <source>
        <dbReference type="ARBA" id="ARBA00022982"/>
    </source>
</evidence>
<organism evidence="13 14">
    <name type="scientific">Intrasporangium calvum</name>
    <dbReference type="NCBI Taxonomy" id="53358"/>
    <lineage>
        <taxon>Bacteria</taxon>
        <taxon>Bacillati</taxon>
        <taxon>Actinomycetota</taxon>
        <taxon>Actinomycetes</taxon>
        <taxon>Micrococcales</taxon>
        <taxon>Intrasporangiaceae</taxon>
        <taxon>Intrasporangium</taxon>
    </lineage>
</organism>
<gene>
    <name evidence="13" type="ORF">OO014_12320</name>
</gene>
<evidence type="ECO:0000256" key="11">
    <source>
        <dbReference type="ARBA" id="ARBA00023136"/>
    </source>
</evidence>
<evidence type="ECO:0000256" key="12">
    <source>
        <dbReference type="PIRNR" id="PIRNR006446"/>
    </source>
</evidence>
<sequence length="494" mass="54294">MDATDLARWQFAITTVYHFLFVPITIGMSAIVAFFHMQWVRTHRPEWLRLAKFFGKLFTINFALGLVTGIVQEFQFGMNWSDYSRFVGDIFGAPLAIEALLAFFLESTFLGLWIFGWGRIPEKLHAATMWIVHVGTLLSAYFILAANSFMQNPVGYRYNPETGRAELTDFVALLTNKVQLITFPHVILAAYMVGGAVIMGVALHLMRREALAAEGIDPAERLRSNDASLYRKATRIGAVVTLVAGLGVAATGDIQGKIMTEVQPMKMAAAEGLYESVPEGEGAPFSVLTLGTLDGEHANPIIEIPGLLSFLATGDFNGQVEGIRDLKREYAKTYGETGNPLVADPATNYVPNIPTTYWTFRLMIGVGMAAAGIAVAVLWLTRKGRTPTHRWLFWAAVAAPLLPVFGNSFGWIFTEVGRQPWLVFGLMTTASGVSPGVSIGEVMTSMVGFTLLYGALAVVEIKLFLHYVRRGADAFEQPQEPSERDEDAPLVFAY</sequence>
<dbReference type="RefSeq" id="WP_272462619.1">
    <property type="nucleotide sequence ID" value="NZ_JAPFQL010000050.1"/>
</dbReference>
<dbReference type="Proteomes" id="UP001150259">
    <property type="component" value="Unassembled WGS sequence"/>
</dbReference>
<comment type="similarity">
    <text evidence="2 12">Belongs to the cytochrome ubiquinol oxidase subunit 1 family.</text>
</comment>
<feature type="transmembrane region" description="Helical" evidence="12">
    <location>
        <begin position="91"/>
        <end position="115"/>
    </location>
</feature>
<keyword evidence="8 12" id="KW-0249">Electron transport</keyword>
<keyword evidence="7 12" id="KW-0479">Metal-binding</keyword>
<evidence type="ECO:0000256" key="4">
    <source>
        <dbReference type="ARBA" id="ARBA00022475"/>
    </source>
</evidence>
<evidence type="ECO:0000313" key="13">
    <source>
        <dbReference type="EMBL" id="MDC5698045.1"/>
    </source>
</evidence>
<keyword evidence="3 12" id="KW-0813">Transport</keyword>
<dbReference type="PANTHER" id="PTHR30365">
    <property type="entry name" value="CYTOCHROME D UBIQUINOL OXIDASE"/>
    <property type="match status" value="1"/>
</dbReference>
<evidence type="ECO:0000256" key="1">
    <source>
        <dbReference type="ARBA" id="ARBA00004651"/>
    </source>
</evidence>
<feature type="transmembrane region" description="Helical" evidence="12">
    <location>
        <begin position="433"/>
        <end position="459"/>
    </location>
</feature>
<name>A0ABT5GIG3_9MICO</name>
<reference evidence="13 14" key="1">
    <citation type="submission" date="2022-11" db="EMBL/GenBank/DDBJ databases">
        <title>Anaerobic phenanthrene biodegradation by a DNRA strain PheN6.</title>
        <authorList>
            <person name="Zhang Z."/>
        </authorList>
    </citation>
    <scope>NUCLEOTIDE SEQUENCE [LARGE SCALE GENOMIC DNA]</scope>
    <source>
        <strain evidence="13 14">PheN6</strain>
    </source>
</reference>
<evidence type="ECO:0000256" key="10">
    <source>
        <dbReference type="ARBA" id="ARBA00023004"/>
    </source>
</evidence>
<feature type="transmembrane region" description="Helical" evidence="12">
    <location>
        <begin position="16"/>
        <end position="35"/>
    </location>
</feature>
<evidence type="ECO:0000256" key="7">
    <source>
        <dbReference type="ARBA" id="ARBA00022723"/>
    </source>
</evidence>
<keyword evidence="9 12" id="KW-1133">Transmembrane helix</keyword>
<keyword evidence="11 12" id="KW-0472">Membrane</keyword>
<dbReference type="Pfam" id="PF01654">
    <property type="entry name" value="Cyt_bd_oxida_I"/>
    <property type="match status" value="1"/>
</dbReference>
<keyword evidence="14" id="KW-1185">Reference proteome</keyword>
<keyword evidence="10 12" id="KW-0408">Iron</keyword>
<protein>
    <submittedName>
        <fullName evidence="13">Cytochrome ubiquinol oxidase subunit I</fullName>
    </submittedName>
</protein>
<evidence type="ECO:0000256" key="9">
    <source>
        <dbReference type="ARBA" id="ARBA00022989"/>
    </source>
</evidence>
<proteinExistence type="inferred from homology"/>
<dbReference type="PANTHER" id="PTHR30365:SF15">
    <property type="entry name" value="CYTOCHROME BD UBIQUINOL OXIDASE SUBUNIT 1"/>
    <property type="match status" value="1"/>
</dbReference>
<comment type="caution">
    <text evidence="13">The sequence shown here is derived from an EMBL/GenBank/DDBJ whole genome shotgun (WGS) entry which is preliminary data.</text>
</comment>
<accession>A0ABT5GIG3</accession>
<feature type="transmembrane region" description="Helical" evidence="12">
    <location>
        <begin position="392"/>
        <end position="413"/>
    </location>
</feature>
<keyword evidence="4 12" id="KW-1003">Cell membrane</keyword>
<dbReference type="EMBL" id="JAPFQL010000050">
    <property type="protein sequence ID" value="MDC5698045.1"/>
    <property type="molecule type" value="Genomic_DNA"/>
</dbReference>
<comment type="subcellular location">
    <subcellularLocation>
        <location evidence="1">Cell membrane</location>
        <topology evidence="1">Multi-pass membrane protein</topology>
    </subcellularLocation>
</comment>
<evidence type="ECO:0000256" key="2">
    <source>
        <dbReference type="ARBA" id="ARBA00009819"/>
    </source>
</evidence>
<feature type="transmembrane region" description="Helical" evidence="12">
    <location>
        <begin position="127"/>
        <end position="150"/>
    </location>
</feature>